<dbReference type="PANTHER" id="PTHR48104">
    <property type="entry name" value="METACASPASE-4"/>
    <property type="match status" value="1"/>
</dbReference>
<dbReference type="GO" id="GO:0004197">
    <property type="term" value="F:cysteine-type endopeptidase activity"/>
    <property type="evidence" value="ECO:0007669"/>
    <property type="project" value="InterPro"/>
</dbReference>
<dbReference type="OrthoDB" id="3223806at2759"/>
<accession>A0A286UDU6</accession>
<dbReference type="InterPro" id="IPR011600">
    <property type="entry name" value="Pept_C14_caspase"/>
</dbReference>
<keyword evidence="3" id="KW-0788">Thiol protease</keyword>
<dbReference type="Proteomes" id="UP000217199">
    <property type="component" value="Unassembled WGS sequence"/>
</dbReference>
<feature type="compositionally biased region" description="Basic and acidic residues" evidence="4">
    <location>
        <begin position="191"/>
        <end position="202"/>
    </location>
</feature>
<dbReference type="Pfam" id="PF00656">
    <property type="entry name" value="Peptidase_C14"/>
    <property type="match status" value="1"/>
</dbReference>
<keyword evidence="3" id="KW-0645">Protease</keyword>
<evidence type="ECO:0000313" key="6">
    <source>
        <dbReference type="EMBL" id="PAV17760.1"/>
    </source>
</evidence>
<dbReference type="Gene3D" id="3.40.50.12660">
    <property type="match status" value="1"/>
</dbReference>
<dbReference type="GO" id="GO:0006508">
    <property type="term" value="P:proteolysis"/>
    <property type="evidence" value="ECO:0007669"/>
    <property type="project" value="InterPro"/>
</dbReference>
<gene>
    <name evidence="6" type="ORF">PNOK_0624600</name>
</gene>
<feature type="compositionally biased region" description="Basic and acidic residues" evidence="4">
    <location>
        <begin position="24"/>
        <end position="77"/>
    </location>
</feature>
<comment type="similarity">
    <text evidence="1">Belongs to the peptidase C14B family.</text>
</comment>
<evidence type="ECO:0000313" key="7">
    <source>
        <dbReference type="Proteomes" id="UP000217199"/>
    </source>
</evidence>
<evidence type="ECO:0000256" key="4">
    <source>
        <dbReference type="SAM" id="MobiDB-lite"/>
    </source>
</evidence>
<evidence type="ECO:0000256" key="3">
    <source>
        <dbReference type="ARBA" id="ARBA00022807"/>
    </source>
</evidence>
<keyword evidence="2" id="KW-0053">Apoptosis</keyword>
<feature type="domain" description="Peptidase C14 caspase" evidence="5">
    <location>
        <begin position="364"/>
        <end position="627"/>
    </location>
</feature>
<feature type="compositionally biased region" description="Basic and acidic residues" evidence="4">
    <location>
        <begin position="88"/>
        <end position="101"/>
    </location>
</feature>
<keyword evidence="3" id="KW-0378">Hydrolase</keyword>
<dbReference type="PANTHER" id="PTHR48104:SF30">
    <property type="entry name" value="METACASPASE-1"/>
    <property type="match status" value="1"/>
</dbReference>
<protein>
    <submittedName>
        <fullName evidence="6">Metacaspase A</fullName>
    </submittedName>
</protein>
<dbReference type="InterPro" id="IPR050452">
    <property type="entry name" value="Metacaspase"/>
</dbReference>
<keyword evidence="7" id="KW-1185">Reference proteome</keyword>
<feature type="compositionally biased region" description="Basic and acidic residues" evidence="4">
    <location>
        <begin position="159"/>
        <end position="184"/>
    </location>
</feature>
<comment type="caution">
    <text evidence="6">The sequence shown here is derived from an EMBL/GenBank/DDBJ whole genome shotgun (WGS) entry which is preliminary data.</text>
</comment>
<dbReference type="InterPro" id="IPR029030">
    <property type="entry name" value="Caspase-like_dom_sf"/>
</dbReference>
<dbReference type="SUPFAM" id="SSF52129">
    <property type="entry name" value="Caspase-like"/>
    <property type="match status" value="1"/>
</dbReference>
<dbReference type="GO" id="GO:0006915">
    <property type="term" value="P:apoptotic process"/>
    <property type="evidence" value="ECO:0007669"/>
    <property type="project" value="UniProtKB-KW"/>
</dbReference>
<reference evidence="6 7" key="1">
    <citation type="journal article" date="2017" name="Mol. Ecol.">
        <title>Comparative and population genomic landscape of Phellinus noxius: A hypervariable fungus causing root rot in trees.</title>
        <authorList>
            <person name="Chung C.L."/>
            <person name="Lee T.J."/>
            <person name="Akiba M."/>
            <person name="Lee H.H."/>
            <person name="Kuo T.H."/>
            <person name="Liu D."/>
            <person name="Ke H.M."/>
            <person name="Yokoi T."/>
            <person name="Roa M.B."/>
            <person name="Lu M.J."/>
            <person name="Chang Y.Y."/>
            <person name="Ann P.J."/>
            <person name="Tsai J.N."/>
            <person name="Chen C.Y."/>
            <person name="Tzean S.S."/>
            <person name="Ota Y."/>
            <person name="Hattori T."/>
            <person name="Sahashi N."/>
            <person name="Liou R.F."/>
            <person name="Kikuchi T."/>
            <person name="Tsai I.J."/>
        </authorList>
    </citation>
    <scope>NUCLEOTIDE SEQUENCE [LARGE SCALE GENOMIC DNA]</scope>
    <source>
        <strain evidence="6 7">FFPRI411160</strain>
    </source>
</reference>
<name>A0A286UDU6_9AGAM</name>
<feature type="region of interest" description="Disordered" evidence="4">
    <location>
        <begin position="1"/>
        <end position="202"/>
    </location>
</feature>
<organism evidence="6 7">
    <name type="scientific">Pyrrhoderma noxium</name>
    <dbReference type="NCBI Taxonomy" id="2282107"/>
    <lineage>
        <taxon>Eukaryota</taxon>
        <taxon>Fungi</taxon>
        <taxon>Dikarya</taxon>
        <taxon>Basidiomycota</taxon>
        <taxon>Agaricomycotina</taxon>
        <taxon>Agaricomycetes</taxon>
        <taxon>Hymenochaetales</taxon>
        <taxon>Hymenochaetaceae</taxon>
        <taxon>Pyrrhoderma</taxon>
    </lineage>
</organism>
<dbReference type="EMBL" id="NBII01000006">
    <property type="protein sequence ID" value="PAV17760.1"/>
    <property type="molecule type" value="Genomic_DNA"/>
</dbReference>
<proteinExistence type="inferred from homology"/>
<evidence type="ECO:0000256" key="2">
    <source>
        <dbReference type="ARBA" id="ARBA00022703"/>
    </source>
</evidence>
<evidence type="ECO:0000256" key="1">
    <source>
        <dbReference type="ARBA" id="ARBA00009005"/>
    </source>
</evidence>
<dbReference type="GO" id="GO:0005737">
    <property type="term" value="C:cytoplasm"/>
    <property type="evidence" value="ECO:0007669"/>
    <property type="project" value="TreeGrafter"/>
</dbReference>
<evidence type="ECO:0000259" key="5">
    <source>
        <dbReference type="Pfam" id="PF00656"/>
    </source>
</evidence>
<sequence>MADRRHRSKSRDESRRSPSPGQSKNDREQRSPTRGRDGRGETRERSASPDNRRTEGTRGREGTREREKERKKDRQTDIDAWLEGMNGGKKDSTKGNSEMEKSPLTADKQHFAGSTTIDHEDEERLRKEEERDKKKKKKVSILDGVKKALGLESDPPPPWKEEEKEKKSTSRDKRSTSREKKEQSRGINSRDTSRDGKNKTDTRQELPEWNFVFLPENLMDDGYGEAFCSRCGDILYVDKESGLPYDPQPPLFDELCPHCGKPWPKNQALPEELERARDRRIAKAGFKNVVCKRCANSGAAARSQYVDGGVQADSRDLDSAPPTEVGDGKFINGHYCKKVEIVRNEVGVKQPRYFWEDILRPKGKKKALLIGVNYYGQKGELKGCVTDVDNMKDFLKSNGYEDRNIDILIDSWNFKPPTRKKIISHMQQLVQDAQSGDSLFIHYSGHGGQKPDEFDGDELDGQDEGIYPVDHKINGFLRDDTMYGILTDLPEGVHLTAIFDSCHSGSVLDLPYMMSNDRVQRIQERRRKAHNIEGRVILWSGCRDAQTSADATIGGERQGAMSYAFIRANRRLQRRKESEEQARQRREHDINYSPGAFDYTYSELLTEIRDIINEKGFQQRPQLSSSQALDPDEHLVYV</sequence>
<dbReference type="InParanoid" id="A0A286UDU6"/>
<dbReference type="AlphaFoldDB" id="A0A286UDU6"/>
<feature type="compositionally biased region" description="Basic and acidic residues" evidence="4">
    <location>
        <begin position="122"/>
        <end position="132"/>
    </location>
</feature>